<keyword evidence="3" id="KW-0238">DNA-binding</keyword>
<dbReference type="Pfam" id="PF00126">
    <property type="entry name" value="HTH_1"/>
    <property type="match status" value="1"/>
</dbReference>
<organism evidence="6 7">
    <name type="scientific">Pseudooceanicola albus</name>
    <dbReference type="NCBI Taxonomy" id="2692189"/>
    <lineage>
        <taxon>Bacteria</taxon>
        <taxon>Pseudomonadati</taxon>
        <taxon>Pseudomonadota</taxon>
        <taxon>Alphaproteobacteria</taxon>
        <taxon>Rhodobacterales</taxon>
        <taxon>Paracoccaceae</taxon>
        <taxon>Pseudooceanicola</taxon>
    </lineage>
</organism>
<dbReference type="EMBL" id="WUMU01000004">
    <property type="protein sequence ID" value="MXN17444.1"/>
    <property type="molecule type" value="Genomic_DNA"/>
</dbReference>
<dbReference type="GO" id="GO:0003677">
    <property type="term" value="F:DNA binding"/>
    <property type="evidence" value="ECO:0007669"/>
    <property type="project" value="UniProtKB-KW"/>
</dbReference>
<dbReference type="InterPro" id="IPR036390">
    <property type="entry name" value="WH_DNA-bd_sf"/>
</dbReference>
<dbReference type="PANTHER" id="PTHR30118:SF15">
    <property type="entry name" value="TRANSCRIPTIONAL REGULATORY PROTEIN"/>
    <property type="match status" value="1"/>
</dbReference>
<dbReference type="SUPFAM" id="SSF46785">
    <property type="entry name" value="Winged helix' DNA-binding domain"/>
    <property type="match status" value="1"/>
</dbReference>
<dbReference type="Gene3D" id="1.10.10.10">
    <property type="entry name" value="Winged helix-like DNA-binding domain superfamily/Winged helix DNA-binding domain"/>
    <property type="match status" value="1"/>
</dbReference>
<evidence type="ECO:0000256" key="2">
    <source>
        <dbReference type="ARBA" id="ARBA00023015"/>
    </source>
</evidence>
<evidence type="ECO:0000313" key="6">
    <source>
        <dbReference type="EMBL" id="MXN17444.1"/>
    </source>
</evidence>
<comment type="caution">
    <text evidence="6">The sequence shown here is derived from an EMBL/GenBank/DDBJ whole genome shotgun (WGS) entry which is preliminary data.</text>
</comment>
<evidence type="ECO:0000256" key="3">
    <source>
        <dbReference type="ARBA" id="ARBA00023125"/>
    </source>
</evidence>
<dbReference type="InterPro" id="IPR000847">
    <property type="entry name" value="LysR_HTH_N"/>
</dbReference>
<dbReference type="InterPro" id="IPR036388">
    <property type="entry name" value="WH-like_DNA-bd_sf"/>
</dbReference>
<dbReference type="SUPFAM" id="SSF53850">
    <property type="entry name" value="Periplasmic binding protein-like II"/>
    <property type="match status" value="1"/>
</dbReference>
<evidence type="ECO:0000256" key="1">
    <source>
        <dbReference type="ARBA" id="ARBA00009437"/>
    </source>
</evidence>
<evidence type="ECO:0000313" key="7">
    <source>
        <dbReference type="Proteomes" id="UP000477911"/>
    </source>
</evidence>
<dbReference type="InterPro" id="IPR005119">
    <property type="entry name" value="LysR_subst-bd"/>
</dbReference>
<gene>
    <name evidence="6" type="ORF">GR170_06335</name>
</gene>
<keyword evidence="7" id="KW-1185">Reference proteome</keyword>
<sequence length="309" mass="32805">MSDPDLNLLPALDALLREGSVTGAARRLGLSASAMSRTLARLRQATGDPLLVRAGRGMVATPRALELRAQVQVLTHGARQVLSPQVAVLDPARLERAFSLRANAGFLDRFAPALVTALRAEAPGLQLRFQAKPLKSADPLRDGACDLEVGTPADPASEAPELRRKLLFRDHFLAAIRAGHPLRAHPGDAAAFAACDHVVAARRGGGRGPVDTALEQLGLARRIAVVVLGFPEALRIAAASDLVALVPASMMAGQGAALEALALPVETPPLSVWLMWHPRLQEDPGHRWLRGAVVRICHEMAAKTARPRG</sequence>
<keyword evidence="2" id="KW-0805">Transcription regulation</keyword>
<dbReference type="CDD" id="cd08460">
    <property type="entry name" value="PBP2_DntR_like_1"/>
    <property type="match status" value="1"/>
</dbReference>
<dbReference type="Gene3D" id="3.40.190.10">
    <property type="entry name" value="Periplasmic binding protein-like II"/>
    <property type="match status" value="2"/>
</dbReference>
<evidence type="ECO:0000259" key="5">
    <source>
        <dbReference type="PROSITE" id="PS50931"/>
    </source>
</evidence>
<keyword evidence="4" id="KW-0804">Transcription</keyword>
<dbReference type="AlphaFoldDB" id="A0A6L7FZC0"/>
<name>A0A6L7FZC0_9RHOB</name>
<dbReference type="PROSITE" id="PS50931">
    <property type="entry name" value="HTH_LYSR"/>
    <property type="match status" value="1"/>
</dbReference>
<dbReference type="RefSeq" id="WP_160892771.1">
    <property type="nucleotide sequence ID" value="NZ_WUMU01000004.1"/>
</dbReference>
<protein>
    <submittedName>
        <fullName evidence="6">LysR family transcriptional regulator</fullName>
    </submittedName>
</protein>
<dbReference type="Pfam" id="PF03466">
    <property type="entry name" value="LysR_substrate"/>
    <property type="match status" value="1"/>
</dbReference>
<accession>A0A6L7FZC0</accession>
<dbReference type="Proteomes" id="UP000477911">
    <property type="component" value="Unassembled WGS sequence"/>
</dbReference>
<proteinExistence type="inferred from homology"/>
<reference evidence="6 7" key="1">
    <citation type="submission" date="2019-12" db="EMBL/GenBank/DDBJ databases">
        <authorList>
            <person name="Li M."/>
        </authorList>
    </citation>
    <scope>NUCLEOTIDE SEQUENCE [LARGE SCALE GENOMIC DNA]</scope>
    <source>
        <strain evidence="6 7">GBMRC 2024</strain>
    </source>
</reference>
<evidence type="ECO:0000256" key="4">
    <source>
        <dbReference type="ARBA" id="ARBA00023163"/>
    </source>
</evidence>
<feature type="domain" description="HTH lysR-type" evidence="5">
    <location>
        <begin position="4"/>
        <end position="61"/>
    </location>
</feature>
<dbReference type="PANTHER" id="PTHR30118">
    <property type="entry name" value="HTH-TYPE TRANSCRIPTIONAL REGULATOR LEUO-RELATED"/>
    <property type="match status" value="1"/>
</dbReference>
<comment type="similarity">
    <text evidence="1">Belongs to the LysR transcriptional regulatory family.</text>
</comment>
<dbReference type="InterPro" id="IPR050389">
    <property type="entry name" value="LysR-type_TF"/>
</dbReference>
<dbReference type="GO" id="GO:0003700">
    <property type="term" value="F:DNA-binding transcription factor activity"/>
    <property type="evidence" value="ECO:0007669"/>
    <property type="project" value="InterPro"/>
</dbReference>